<name>A0A1W9ZKC5_MYCAN</name>
<dbReference type="AlphaFoldDB" id="A0A1W9ZKC5"/>
<accession>A0A1W9ZKC5</accession>
<organism evidence="1 2">
    <name type="scientific">Mycobacterium angelicum</name>
    <dbReference type="NCBI Taxonomy" id="470074"/>
    <lineage>
        <taxon>Bacteria</taxon>
        <taxon>Bacillati</taxon>
        <taxon>Actinomycetota</taxon>
        <taxon>Actinomycetes</taxon>
        <taxon>Mycobacteriales</taxon>
        <taxon>Mycobacteriaceae</taxon>
        <taxon>Mycobacterium</taxon>
    </lineage>
</organism>
<evidence type="ECO:0000313" key="1">
    <source>
        <dbReference type="EMBL" id="ORA17311.1"/>
    </source>
</evidence>
<dbReference type="Proteomes" id="UP000192284">
    <property type="component" value="Unassembled WGS sequence"/>
</dbReference>
<dbReference type="OrthoDB" id="4636369at2"/>
<sequence>MKIRRGLAAGAGIVLAVGTGVALNSGEPARALGPPADGAYALNESGVSGSTWTITALCDQPSGTRNMNDYSDPIVFAMNCALNVVSSTAAAPITRQDRLNNFSGRARMSSMLWTFTVDKSEGVMCPGGGTAPTTDTYAFSDETMSGTHTILHGAVCGLQSDMKKEPFSLQMTGPPPSPVERYPLYCNGIAMCY</sequence>
<evidence type="ECO:0000313" key="2">
    <source>
        <dbReference type="Proteomes" id="UP000192284"/>
    </source>
</evidence>
<dbReference type="RefSeq" id="WP_083114811.1">
    <property type="nucleotide sequence ID" value="NZ_JACKTS010000054.1"/>
</dbReference>
<proteinExistence type="predicted"/>
<comment type="caution">
    <text evidence="1">The sequence shown here is derived from an EMBL/GenBank/DDBJ whole genome shotgun (WGS) entry which is preliminary data.</text>
</comment>
<reference evidence="1 2" key="1">
    <citation type="submission" date="2017-02" db="EMBL/GenBank/DDBJ databases">
        <title>The new phylogeny of genus Mycobacterium.</title>
        <authorList>
            <person name="Tortoli E."/>
            <person name="Trovato A."/>
            <person name="Cirillo D.M."/>
        </authorList>
    </citation>
    <scope>NUCLEOTIDE SEQUENCE [LARGE SCALE GENOMIC DNA]</scope>
    <source>
        <strain evidence="1 2">DSM 45057</strain>
    </source>
</reference>
<keyword evidence="2" id="KW-1185">Reference proteome</keyword>
<protein>
    <submittedName>
        <fullName evidence="1">Uncharacterized protein</fullName>
    </submittedName>
</protein>
<gene>
    <name evidence="1" type="ORF">BST12_19780</name>
</gene>
<dbReference type="EMBL" id="MVHE01000039">
    <property type="protein sequence ID" value="ORA17311.1"/>
    <property type="molecule type" value="Genomic_DNA"/>
</dbReference>